<dbReference type="InterPro" id="IPR003439">
    <property type="entry name" value="ABC_transporter-like_ATP-bd"/>
</dbReference>
<evidence type="ECO:0000313" key="12">
    <source>
        <dbReference type="Proteomes" id="UP000670947"/>
    </source>
</evidence>
<proteinExistence type="inferred from homology"/>
<organism evidence="11 12">
    <name type="scientific">Paenibacillus artemisiicola</name>
    <dbReference type="NCBI Taxonomy" id="1172618"/>
    <lineage>
        <taxon>Bacteria</taxon>
        <taxon>Bacillati</taxon>
        <taxon>Bacillota</taxon>
        <taxon>Bacilli</taxon>
        <taxon>Bacillales</taxon>
        <taxon>Paenibacillaceae</taxon>
        <taxon>Paenibacillus</taxon>
    </lineage>
</organism>
<keyword evidence="6" id="KW-0547">Nucleotide-binding</keyword>
<dbReference type="Gene3D" id="3.40.50.300">
    <property type="entry name" value="P-loop containing nucleotide triphosphate hydrolases"/>
    <property type="match status" value="1"/>
</dbReference>
<keyword evidence="3" id="KW-0813">Transport</keyword>
<evidence type="ECO:0000256" key="3">
    <source>
        <dbReference type="ARBA" id="ARBA00022448"/>
    </source>
</evidence>
<dbReference type="Pfam" id="PF08352">
    <property type="entry name" value="oligo_HPY"/>
    <property type="match status" value="1"/>
</dbReference>
<name>A0ABS3WIZ6_9BACL</name>
<dbReference type="RefSeq" id="WP_208850857.1">
    <property type="nucleotide sequence ID" value="NZ_JAGGDJ010000052.1"/>
</dbReference>
<dbReference type="InterPro" id="IPR050388">
    <property type="entry name" value="ABC_Ni/Peptide_Import"/>
</dbReference>
<keyword evidence="8" id="KW-1278">Translocase</keyword>
<sequence length="357" mass="38674">MSIELPNRPLAGSIEDDDVILQATGLKVHFHLDEGRLKSVDGVDLLIRKGKTLGIVGESGCGKSVTSQALLRIVPKPGRVEGEILLKRGGGEAKAEVVDLAKLDGDGKEIRSVRGGEIAMIFQEPMKAFSPIHTIGNQIMEAILLHRTNDKKEAREIALETLASVGMSNPKQRLDEYPHQLSGGMRQRAMIAMALASHPKILIADEPTTALDVTVQAQVLMLINRLKEKLGTSVVFITHDLGVIAEMSDEVAVMYLGKVVEYTDVDTLFYGPRHPYTKALLHSIPSVAHRNARLESIEGSVPYPMNLPAGCGFYSRCPKAQAGACNVADIPLIKVKDNHYVRCLFAEDDKTGGGAGQ</sequence>
<gene>
    <name evidence="11" type="ORF">I8J29_29260</name>
</gene>
<evidence type="ECO:0000256" key="4">
    <source>
        <dbReference type="ARBA" id="ARBA00022475"/>
    </source>
</evidence>
<comment type="subcellular location">
    <subcellularLocation>
        <location evidence="1">Cell membrane</location>
        <topology evidence="1">Peripheral membrane protein</topology>
    </subcellularLocation>
</comment>
<keyword evidence="9" id="KW-0472">Membrane</keyword>
<dbReference type="PANTHER" id="PTHR43297">
    <property type="entry name" value="OLIGOPEPTIDE TRANSPORT ATP-BINDING PROTEIN APPD"/>
    <property type="match status" value="1"/>
</dbReference>
<evidence type="ECO:0000256" key="7">
    <source>
        <dbReference type="ARBA" id="ARBA00022840"/>
    </source>
</evidence>
<dbReference type="Proteomes" id="UP000670947">
    <property type="component" value="Unassembled WGS sequence"/>
</dbReference>
<evidence type="ECO:0000256" key="2">
    <source>
        <dbReference type="ARBA" id="ARBA00005417"/>
    </source>
</evidence>
<dbReference type="EMBL" id="JAGGDJ010000052">
    <property type="protein sequence ID" value="MBO7748280.1"/>
    <property type="molecule type" value="Genomic_DNA"/>
</dbReference>
<protein>
    <submittedName>
        <fullName evidence="11">ABC transporter ATP-binding protein</fullName>
    </submittedName>
</protein>
<keyword evidence="5" id="KW-0997">Cell inner membrane</keyword>
<evidence type="ECO:0000256" key="6">
    <source>
        <dbReference type="ARBA" id="ARBA00022741"/>
    </source>
</evidence>
<dbReference type="Pfam" id="PF00005">
    <property type="entry name" value="ABC_tran"/>
    <property type="match status" value="1"/>
</dbReference>
<dbReference type="PROSITE" id="PS50893">
    <property type="entry name" value="ABC_TRANSPORTER_2"/>
    <property type="match status" value="1"/>
</dbReference>
<accession>A0ABS3WIZ6</accession>
<comment type="similarity">
    <text evidence="2">Belongs to the ABC transporter superfamily.</text>
</comment>
<evidence type="ECO:0000256" key="8">
    <source>
        <dbReference type="ARBA" id="ARBA00022967"/>
    </source>
</evidence>
<dbReference type="InterPro" id="IPR013563">
    <property type="entry name" value="Oligopep_ABC_C"/>
</dbReference>
<dbReference type="InterPro" id="IPR017871">
    <property type="entry name" value="ABC_transporter-like_CS"/>
</dbReference>
<dbReference type="GO" id="GO:0005524">
    <property type="term" value="F:ATP binding"/>
    <property type="evidence" value="ECO:0007669"/>
    <property type="project" value="UniProtKB-KW"/>
</dbReference>
<comment type="caution">
    <text evidence="11">The sequence shown here is derived from an EMBL/GenBank/DDBJ whole genome shotgun (WGS) entry which is preliminary data.</text>
</comment>
<dbReference type="SUPFAM" id="SSF52540">
    <property type="entry name" value="P-loop containing nucleoside triphosphate hydrolases"/>
    <property type="match status" value="1"/>
</dbReference>
<evidence type="ECO:0000259" key="10">
    <source>
        <dbReference type="PROSITE" id="PS50893"/>
    </source>
</evidence>
<keyword evidence="7 11" id="KW-0067">ATP-binding</keyword>
<evidence type="ECO:0000313" key="11">
    <source>
        <dbReference type="EMBL" id="MBO7748280.1"/>
    </source>
</evidence>
<feature type="domain" description="ABC transporter" evidence="10">
    <location>
        <begin position="14"/>
        <end position="281"/>
    </location>
</feature>
<dbReference type="PANTHER" id="PTHR43297:SF14">
    <property type="entry name" value="ATPASE AAA-TYPE CORE DOMAIN-CONTAINING PROTEIN"/>
    <property type="match status" value="1"/>
</dbReference>
<evidence type="ECO:0000256" key="5">
    <source>
        <dbReference type="ARBA" id="ARBA00022519"/>
    </source>
</evidence>
<dbReference type="SMART" id="SM00382">
    <property type="entry name" value="AAA"/>
    <property type="match status" value="1"/>
</dbReference>
<evidence type="ECO:0000256" key="9">
    <source>
        <dbReference type="ARBA" id="ARBA00023136"/>
    </source>
</evidence>
<dbReference type="NCBIfam" id="TIGR01727">
    <property type="entry name" value="oligo_HPY"/>
    <property type="match status" value="1"/>
</dbReference>
<dbReference type="InterPro" id="IPR003593">
    <property type="entry name" value="AAA+_ATPase"/>
</dbReference>
<evidence type="ECO:0000256" key="1">
    <source>
        <dbReference type="ARBA" id="ARBA00004202"/>
    </source>
</evidence>
<dbReference type="PROSITE" id="PS00211">
    <property type="entry name" value="ABC_TRANSPORTER_1"/>
    <property type="match status" value="1"/>
</dbReference>
<dbReference type="InterPro" id="IPR027417">
    <property type="entry name" value="P-loop_NTPase"/>
</dbReference>
<keyword evidence="12" id="KW-1185">Reference proteome</keyword>
<reference evidence="11 12" key="1">
    <citation type="submission" date="2021-03" db="EMBL/GenBank/DDBJ databases">
        <title>Paenibacillus artemisicola MWE-103 whole genome sequence.</title>
        <authorList>
            <person name="Ham Y.J."/>
        </authorList>
    </citation>
    <scope>NUCLEOTIDE SEQUENCE [LARGE SCALE GENOMIC DNA]</scope>
    <source>
        <strain evidence="11 12">MWE-103</strain>
    </source>
</reference>
<keyword evidence="4" id="KW-1003">Cell membrane</keyword>
<dbReference type="CDD" id="cd03257">
    <property type="entry name" value="ABC_NikE_OppD_transporters"/>
    <property type="match status" value="1"/>
</dbReference>